<dbReference type="Proteomes" id="UP000243406">
    <property type="component" value="Unassembled WGS sequence"/>
</dbReference>
<keyword evidence="1" id="KW-1133">Transmembrane helix</keyword>
<evidence type="ECO:0000256" key="1">
    <source>
        <dbReference type="SAM" id="Phobius"/>
    </source>
</evidence>
<dbReference type="EMBL" id="FUYN01000016">
    <property type="protein sequence ID" value="SKB75190.1"/>
    <property type="molecule type" value="Genomic_DNA"/>
</dbReference>
<gene>
    <name evidence="2" type="ORF">SAMN02745120_0148</name>
</gene>
<dbReference type="RefSeq" id="WP_079590859.1">
    <property type="nucleotide sequence ID" value="NZ_FUYN01000016.1"/>
</dbReference>
<keyword evidence="1" id="KW-0812">Transmembrane</keyword>
<protein>
    <submittedName>
        <fullName evidence="2">Uncharacterized protein</fullName>
    </submittedName>
</protein>
<keyword evidence="3" id="KW-1185">Reference proteome</keyword>
<organism evidence="2 3">
    <name type="scientific">Acetoanaerobium noterae</name>
    <dbReference type="NCBI Taxonomy" id="745369"/>
    <lineage>
        <taxon>Bacteria</taxon>
        <taxon>Bacillati</taxon>
        <taxon>Bacillota</taxon>
        <taxon>Clostridia</taxon>
        <taxon>Peptostreptococcales</taxon>
        <taxon>Filifactoraceae</taxon>
        <taxon>Acetoanaerobium</taxon>
    </lineage>
</organism>
<feature type="transmembrane region" description="Helical" evidence="1">
    <location>
        <begin position="79"/>
        <end position="104"/>
    </location>
</feature>
<feature type="transmembrane region" description="Helical" evidence="1">
    <location>
        <begin position="42"/>
        <end position="59"/>
    </location>
</feature>
<name>A0A1T5DUJ2_9FIRM</name>
<dbReference type="AlphaFoldDB" id="A0A1T5DUJ2"/>
<keyword evidence="1" id="KW-0472">Membrane</keyword>
<accession>A0A1T5DUJ2</accession>
<evidence type="ECO:0000313" key="3">
    <source>
        <dbReference type="Proteomes" id="UP000243406"/>
    </source>
</evidence>
<feature type="transmembrane region" description="Helical" evidence="1">
    <location>
        <begin position="6"/>
        <end position="30"/>
    </location>
</feature>
<reference evidence="3" key="1">
    <citation type="submission" date="2017-02" db="EMBL/GenBank/DDBJ databases">
        <authorList>
            <person name="Varghese N."/>
            <person name="Submissions S."/>
        </authorList>
    </citation>
    <scope>NUCLEOTIDE SEQUENCE [LARGE SCALE GENOMIC DNA]</scope>
    <source>
        <strain evidence="3">ATCC 35199</strain>
    </source>
</reference>
<evidence type="ECO:0000313" key="2">
    <source>
        <dbReference type="EMBL" id="SKB75190.1"/>
    </source>
</evidence>
<sequence length="113" mass="13368">MLPLNYNSIATPTLGFIIMILSFFTIYIPYKYKKKEEKFSMMPLKLGVGLIGAITFLKGKNIIYQIEPLQIIPEYFKEWVIFVCMLFWNLIFATFIAFSFYIVIKFVLELQQQ</sequence>
<proteinExistence type="predicted"/>